<sequence>MKCPSYPTICQQNVKTSIQVTAIYTNGENWQTKIKKSASGYFQQGNLCYAHYARINIFILRNIWRLTFMQFIQIFPMNAAYLSD</sequence>
<dbReference type="EMBL" id="CP032184">
    <property type="protein sequence ID" value="AXZ50372.1"/>
    <property type="molecule type" value="Genomic_DNA"/>
</dbReference>
<name>A0AB33HCC6_CITFR</name>
<proteinExistence type="predicted"/>
<protein>
    <submittedName>
        <fullName evidence="1">Uncharacterized protein</fullName>
    </submittedName>
</protein>
<dbReference type="AlphaFoldDB" id="A0AB33HCC6"/>
<evidence type="ECO:0000313" key="1">
    <source>
        <dbReference type="EMBL" id="AXZ50372.1"/>
    </source>
</evidence>
<gene>
    <name evidence="1" type="ORF">AM363_27390</name>
</gene>
<organism evidence="1 2">
    <name type="scientific">Citrobacter freundii</name>
    <dbReference type="NCBI Taxonomy" id="546"/>
    <lineage>
        <taxon>Bacteria</taxon>
        <taxon>Pseudomonadati</taxon>
        <taxon>Pseudomonadota</taxon>
        <taxon>Gammaproteobacteria</taxon>
        <taxon>Enterobacterales</taxon>
        <taxon>Enterobacteriaceae</taxon>
        <taxon>Citrobacter</taxon>
        <taxon>Citrobacter freundii complex</taxon>
    </lineage>
</organism>
<dbReference type="Proteomes" id="UP000263627">
    <property type="component" value="Chromosome"/>
</dbReference>
<reference evidence="1 2" key="1">
    <citation type="submission" date="2018-09" db="EMBL/GenBank/DDBJ databases">
        <title>Whole genome sequencing of Citrobacter freundii AR_0116.</title>
        <authorList>
            <person name="Conlan S."/>
            <person name="Thomas P.J."/>
            <person name="Mullikin J."/>
            <person name="Frank K.M."/>
            <person name="Segre J.A."/>
        </authorList>
    </citation>
    <scope>NUCLEOTIDE SEQUENCE [LARGE SCALE GENOMIC DNA]</scope>
    <source>
        <strain evidence="1 2">AR_0116</strain>
    </source>
</reference>
<accession>A0AB33HCC6</accession>
<evidence type="ECO:0000313" key="2">
    <source>
        <dbReference type="Proteomes" id="UP000263627"/>
    </source>
</evidence>